<dbReference type="GO" id="GO:0004674">
    <property type="term" value="F:protein serine/threonine kinase activity"/>
    <property type="evidence" value="ECO:0007669"/>
    <property type="project" value="UniProtKB-KW"/>
</dbReference>
<dbReference type="Gene3D" id="1.10.510.10">
    <property type="entry name" value="Transferase(Phosphotransferase) domain 1"/>
    <property type="match status" value="1"/>
</dbReference>
<keyword evidence="3" id="KW-0547">Nucleotide-binding</keyword>
<dbReference type="PROSITE" id="PS50011">
    <property type="entry name" value="PROTEIN_KINASE_DOM"/>
    <property type="match status" value="1"/>
</dbReference>
<evidence type="ECO:0000256" key="1">
    <source>
        <dbReference type="ARBA" id="ARBA00022527"/>
    </source>
</evidence>
<feature type="region of interest" description="Disordered" evidence="6">
    <location>
        <begin position="446"/>
        <end position="473"/>
    </location>
</feature>
<dbReference type="InterPro" id="IPR008271">
    <property type="entry name" value="Ser/Thr_kinase_AS"/>
</dbReference>
<feature type="domain" description="Protein kinase" evidence="7">
    <location>
        <begin position="21"/>
        <end position="279"/>
    </location>
</feature>
<dbReference type="AlphaFoldDB" id="A0AAE1NM59"/>
<evidence type="ECO:0000256" key="4">
    <source>
        <dbReference type="ARBA" id="ARBA00022777"/>
    </source>
</evidence>
<feature type="region of interest" description="Disordered" evidence="6">
    <location>
        <begin position="597"/>
        <end position="620"/>
    </location>
</feature>
<dbReference type="PANTHER" id="PTHR24342">
    <property type="entry name" value="SERINE/THREONINE-PROTEIN KINASE 17"/>
    <property type="match status" value="1"/>
</dbReference>
<feature type="region of interest" description="Disordered" evidence="6">
    <location>
        <begin position="296"/>
        <end position="402"/>
    </location>
</feature>
<organism evidence="8 9">
    <name type="scientific">Petrolisthes manimaculis</name>
    <dbReference type="NCBI Taxonomy" id="1843537"/>
    <lineage>
        <taxon>Eukaryota</taxon>
        <taxon>Metazoa</taxon>
        <taxon>Ecdysozoa</taxon>
        <taxon>Arthropoda</taxon>
        <taxon>Crustacea</taxon>
        <taxon>Multicrustacea</taxon>
        <taxon>Malacostraca</taxon>
        <taxon>Eumalacostraca</taxon>
        <taxon>Eucarida</taxon>
        <taxon>Decapoda</taxon>
        <taxon>Pleocyemata</taxon>
        <taxon>Anomura</taxon>
        <taxon>Galatheoidea</taxon>
        <taxon>Porcellanidae</taxon>
        <taxon>Petrolisthes</taxon>
    </lineage>
</organism>
<protein>
    <recommendedName>
        <fullName evidence="7">Protein kinase domain-containing protein</fullName>
    </recommendedName>
</protein>
<sequence>MTRKEEMKEERNGQEQGRRQRQRNGVDIMGKFGAVRRARHRSTGLVYAAKYVRRRRRNESVENETRHEVAVLLLGLRDPHIVTLHQVYETRTEYIILLEFAGGGDLQRVLDEEVNIPEEAVRVLLRQVLRGLAFLHAHSIAHLDIKPQNLVMMGDTPDAGVKLVDFGLSRVISQGNELTQIMGTPDYVAPEVINFEPISLATDMWSVGVLTYVFLTGCTPFGGETDNDTFVNITRAEVDFPEELFATVSEQAKDFICGLLVKKPSDRLTVDECLSHVWMTAPASPILQPLITDSLDDVQEEEEEEEEETSGYHSVYSSSSSYSPPDDPYSDQVDSTYSNPDDPYSTSTYSSPAPTEPYSTTSSSTYSPPTADHLYPLPETTDPGDSAYSSDSSSSPTFTEGYSTGLVVPPLCHCTIPEEQQHQQQQQQKQQVRPQTLIAGALTLSRRQRNRGMTADMEESLRLHQNRRQPRATRRASLVLDDPRYLQDHHLHDILRPNLADGQHEVALTRDSDVDSGVSCHDCDDSRLENQRLCHLDSYDGVDAASVVSWDDYADLGRQTLNQYDQATLCSIAKPWEKLCNGSVSRAMTQLTVKKVPKNPELRGSKSDLMGSNCDLRGSRNDLHVSKSELRASKAELRMSKSDLRASKSDLRASKSDLRASKSDLRASKSDLRASKADLRASRQDLRASKPDLRASRSDLRASKSDLRASKSDLRSSKSDLRASRTDLRGSRTNLTLSRLDLPHETLNNSCVTENERDELLRCDLTLPRRTSIDRNALASFMRGNSLHMSFRVPKRRDMQI</sequence>
<feature type="compositionally biased region" description="Basic residues" evidence="6">
    <location>
        <begin position="464"/>
        <end position="473"/>
    </location>
</feature>
<evidence type="ECO:0000259" key="7">
    <source>
        <dbReference type="PROSITE" id="PS50011"/>
    </source>
</evidence>
<dbReference type="EMBL" id="JAWZYT010005084">
    <property type="protein sequence ID" value="KAK4291655.1"/>
    <property type="molecule type" value="Genomic_DNA"/>
</dbReference>
<reference evidence="8" key="1">
    <citation type="submission" date="2023-11" db="EMBL/GenBank/DDBJ databases">
        <title>Genome assemblies of two species of porcelain crab, Petrolisthes cinctipes and Petrolisthes manimaculis (Anomura: Porcellanidae).</title>
        <authorList>
            <person name="Angst P."/>
        </authorList>
    </citation>
    <scope>NUCLEOTIDE SEQUENCE</scope>
    <source>
        <strain evidence="8">PB745_02</strain>
        <tissue evidence="8">Gill</tissue>
    </source>
</reference>
<dbReference type="PANTHER" id="PTHR24342:SF12">
    <property type="entry name" value="DEATH-ASSOCIATED PROTEIN KINASE RELATED"/>
    <property type="match status" value="1"/>
</dbReference>
<feature type="compositionally biased region" description="Low complexity" evidence="6">
    <location>
        <begin position="385"/>
        <end position="395"/>
    </location>
</feature>
<keyword evidence="4" id="KW-0418">Kinase</keyword>
<dbReference type="GO" id="GO:0035556">
    <property type="term" value="P:intracellular signal transduction"/>
    <property type="evidence" value="ECO:0007669"/>
    <property type="project" value="TreeGrafter"/>
</dbReference>
<evidence type="ECO:0000256" key="3">
    <source>
        <dbReference type="ARBA" id="ARBA00022741"/>
    </source>
</evidence>
<evidence type="ECO:0000313" key="8">
    <source>
        <dbReference type="EMBL" id="KAK4291655.1"/>
    </source>
</evidence>
<proteinExistence type="predicted"/>
<accession>A0AAE1NM59</accession>
<feature type="compositionally biased region" description="Low complexity" evidence="6">
    <location>
        <begin position="343"/>
        <end position="370"/>
    </location>
</feature>
<evidence type="ECO:0000256" key="6">
    <source>
        <dbReference type="SAM" id="MobiDB-lite"/>
    </source>
</evidence>
<dbReference type="InterPro" id="IPR000719">
    <property type="entry name" value="Prot_kinase_dom"/>
</dbReference>
<dbReference type="GO" id="GO:0005634">
    <property type="term" value="C:nucleus"/>
    <property type="evidence" value="ECO:0007669"/>
    <property type="project" value="TreeGrafter"/>
</dbReference>
<dbReference type="Pfam" id="PF00069">
    <property type="entry name" value="Pkinase"/>
    <property type="match status" value="1"/>
</dbReference>
<feature type="compositionally biased region" description="Acidic residues" evidence="6">
    <location>
        <begin position="296"/>
        <end position="309"/>
    </location>
</feature>
<keyword evidence="9" id="KW-1185">Reference proteome</keyword>
<dbReference type="Proteomes" id="UP001292094">
    <property type="component" value="Unassembled WGS sequence"/>
</dbReference>
<dbReference type="GO" id="GO:0005524">
    <property type="term" value="F:ATP binding"/>
    <property type="evidence" value="ECO:0007669"/>
    <property type="project" value="UniProtKB-KW"/>
</dbReference>
<dbReference type="SMART" id="SM00220">
    <property type="entry name" value="S_TKc"/>
    <property type="match status" value="1"/>
</dbReference>
<evidence type="ECO:0000313" key="9">
    <source>
        <dbReference type="Proteomes" id="UP001292094"/>
    </source>
</evidence>
<evidence type="ECO:0000256" key="5">
    <source>
        <dbReference type="ARBA" id="ARBA00022840"/>
    </source>
</evidence>
<evidence type="ECO:0000256" key="2">
    <source>
        <dbReference type="ARBA" id="ARBA00022679"/>
    </source>
</evidence>
<comment type="caution">
    <text evidence="8">The sequence shown here is derived from an EMBL/GenBank/DDBJ whole genome shotgun (WGS) entry which is preliminary data.</text>
</comment>
<feature type="region of interest" description="Disordered" evidence="6">
    <location>
        <begin position="641"/>
        <end position="727"/>
    </location>
</feature>
<dbReference type="PROSITE" id="PS00108">
    <property type="entry name" value="PROTEIN_KINASE_ST"/>
    <property type="match status" value="1"/>
</dbReference>
<keyword evidence="1" id="KW-0723">Serine/threonine-protein kinase</keyword>
<dbReference type="GO" id="GO:0043065">
    <property type="term" value="P:positive regulation of apoptotic process"/>
    <property type="evidence" value="ECO:0007669"/>
    <property type="project" value="TreeGrafter"/>
</dbReference>
<name>A0AAE1NM59_9EUCA</name>
<keyword evidence="5" id="KW-0067">ATP-binding</keyword>
<dbReference type="InterPro" id="IPR011009">
    <property type="entry name" value="Kinase-like_dom_sf"/>
</dbReference>
<keyword evidence="2" id="KW-0808">Transferase</keyword>
<dbReference type="Gene3D" id="1.10.287.540">
    <property type="entry name" value="Helix hairpin bin"/>
    <property type="match status" value="1"/>
</dbReference>
<dbReference type="SUPFAM" id="SSF56112">
    <property type="entry name" value="Protein kinase-like (PK-like)"/>
    <property type="match status" value="1"/>
</dbReference>
<feature type="region of interest" description="Disordered" evidence="6">
    <location>
        <begin position="1"/>
        <end position="23"/>
    </location>
</feature>
<dbReference type="Gene3D" id="3.30.200.20">
    <property type="entry name" value="Phosphorylase Kinase, domain 1"/>
    <property type="match status" value="1"/>
</dbReference>
<gene>
    <name evidence="8" type="ORF">Pmani_035525</name>
</gene>
<feature type="compositionally biased region" description="Basic and acidic residues" evidence="6">
    <location>
        <begin position="1"/>
        <end position="18"/>
    </location>
</feature>